<evidence type="ECO:0000313" key="7">
    <source>
        <dbReference type="EMBL" id="MFD1886857.1"/>
    </source>
</evidence>
<keyword evidence="8" id="KW-1185">Reference proteome</keyword>
<comment type="similarity">
    <text evidence="2">Belongs to the bacterial flagellin family.</text>
</comment>
<keyword evidence="7" id="KW-0282">Flagellum</keyword>
<dbReference type="Pfam" id="PF00700">
    <property type="entry name" value="Flagellin_C"/>
    <property type="match status" value="1"/>
</dbReference>
<dbReference type="InterPro" id="IPR001029">
    <property type="entry name" value="Flagellin_N"/>
</dbReference>
<protein>
    <submittedName>
        <fullName evidence="7">Flagellar hook-associated protein FlgL</fullName>
    </submittedName>
</protein>
<dbReference type="NCBIfam" id="TIGR02550">
    <property type="entry name" value="flagell_flgL"/>
    <property type="match status" value="1"/>
</dbReference>
<dbReference type="PANTHER" id="PTHR42792:SF1">
    <property type="entry name" value="FLAGELLAR HOOK-ASSOCIATED PROTEIN 3"/>
    <property type="match status" value="1"/>
</dbReference>
<evidence type="ECO:0000256" key="1">
    <source>
        <dbReference type="ARBA" id="ARBA00004365"/>
    </source>
</evidence>
<organism evidence="7 8">
    <name type="scientific">Paenibacillus wenxiniae</name>
    <dbReference type="NCBI Taxonomy" id="1636843"/>
    <lineage>
        <taxon>Bacteria</taxon>
        <taxon>Bacillati</taxon>
        <taxon>Bacillota</taxon>
        <taxon>Bacilli</taxon>
        <taxon>Bacillales</taxon>
        <taxon>Paenibacillaceae</taxon>
        <taxon>Paenibacillus</taxon>
    </lineage>
</organism>
<keyword evidence="3" id="KW-0975">Bacterial flagellum</keyword>
<reference evidence="8" key="1">
    <citation type="journal article" date="2019" name="Int. J. Syst. Evol. Microbiol.">
        <title>The Global Catalogue of Microorganisms (GCM) 10K type strain sequencing project: providing services to taxonomists for standard genome sequencing and annotation.</title>
        <authorList>
            <consortium name="The Broad Institute Genomics Platform"/>
            <consortium name="The Broad Institute Genome Sequencing Center for Infectious Disease"/>
            <person name="Wu L."/>
            <person name="Ma J."/>
        </authorList>
    </citation>
    <scope>NUCLEOTIDE SEQUENCE [LARGE SCALE GENOMIC DNA]</scope>
    <source>
        <strain evidence="8">CCUG 54950</strain>
    </source>
</reference>
<feature type="region of interest" description="Disordered" evidence="4">
    <location>
        <begin position="19"/>
        <end position="42"/>
    </location>
</feature>
<feature type="compositionally biased region" description="Polar residues" evidence="4">
    <location>
        <begin position="19"/>
        <end position="36"/>
    </location>
</feature>
<keyword evidence="7" id="KW-0969">Cilium</keyword>
<keyword evidence="7" id="KW-0966">Cell projection</keyword>
<name>A0ABW4RKL8_9BACL</name>
<proteinExistence type="inferred from homology"/>
<dbReference type="Proteomes" id="UP001597233">
    <property type="component" value="Unassembled WGS sequence"/>
</dbReference>
<dbReference type="RefSeq" id="WP_347326768.1">
    <property type="nucleotide sequence ID" value="NZ_JBCGUH010000015.1"/>
</dbReference>
<dbReference type="Pfam" id="PF00669">
    <property type="entry name" value="Flagellin_N"/>
    <property type="match status" value="1"/>
</dbReference>
<dbReference type="InterPro" id="IPR013384">
    <property type="entry name" value="Flagell_FlgL"/>
</dbReference>
<sequence>MAIRVTSNMVSNQTLSNLNKNRNTMSDLSMQSSTGRKINKASDDPVGTTYALRYRAELAATDQYKSNTDAAQSWLDYSDTVMGQSTDIMKRVKELVIQAGTGTTDGSGLKAIKDELSQLKGQMADIGNSQLTGRYIFNGEKFDERPYDTSSSGVNLGDVVTDTGKVTYGVSEQISIGVSTSGNEFFGNKTDNDNAFKIFDRLTAAINGAIAAKDGNYSAISGELGNIESRMSTMGAARAEVGAKTNRVELINSRLGDREMNVTDLQSKVEDADISEVMIKATTAQTIYQAALQTSAATMKLSLVNFLS</sequence>
<accession>A0ABW4RKL8</accession>
<evidence type="ECO:0000259" key="6">
    <source>
        <dbReference type="Pfam" id="PF00700"/>
    </source>
</evidence>
<dbReference type="EMBL" id="JBHUEH010000021">
    <property type="protein sequence ID" value="MFD1886857.1"/>
    <property type="molecule type" value="Genomic_DNA"/>
</dbReference>
<evidence type="ECO:0000259" key="5">
    <source>
        <dbReference type="Pfam" id="PF00669"/>
    </source>
</evidence>
<dbReference type="Gene3D" id="1.20.1330.10">
    <property type="entry name" value="f41 fragment of flagellin, N-terminal domain"/>
    <property type="match status" value="1"/>
</dbReference>
<evidence type="ECO:0000256" key="3">
    <source>
        <dbReference type="ARBA" id="ARBA00023143"/>
    </source>
</evidence>
<feature type="domain" description="Flagellin N-terminal" evidence="5">
    <location>
        <begin position="6"/>
        <end position="140"/>
    </location>
</feature>
<evidence type="ECO:0000256" key="2">
    <source>
        <dbReference type="ARBA" id="ARBA00005709"/>
    </source>
</evidence>
<evidence type="ECO:0000256" key="4">
    <source>
        <dbReference type="SAM" id="MobiDB-lite"/>
    </source>
</evidence>
<comment type="subcellular location">
    <subcellularLocation>
        <location evidence="1">Bacterial flagellum</location>
    </subcellularLocation>
</comment>
<gene>
    <name evidence="7" type="primary">flgL</name>
    <name evidence="7" type="ORF">ACFSC9_15170</name>
</gene>
<dbReference type="SUPFAM" id="SSF64518">
    <property type="entry name" value="Phase 1 flagellin"/>
    <property type="match status" value="1"/>
</dbReference>
<comment type="caution">
    <text evidence="7">The sequence shown here is derived from an EMBL/GenBank/DDBJ whole genome shotgun (WGS) entry which is preliminary data.</text>
</comment>
<evidence type="ECO:0000313" key="8">
    <source>
        <dbReference type="Proteomes" id="UP001597233"/>
    </source>
</evidence>
<dbReference type="InterPro" id="IPR001492">
    <property type="entry name" value="Flagellin"/>
</dbReference>
<dbReference type="PANTHER" id="PTHR42792">
    <property type="entry name" value="FLAGELLIN"/>
    <property type="match status" value="1"/>
</dbReference>
<feature type="domain" description="Flagellin C-terminal" evidence="6">
    <location>
        <begin position="225"/>
        <end position="307"/>
    </location>
</feature>
<dbReference type="InterPro" id="IPR046358">
    <property type="entry name" value="Flagellin_C"/>
</dbReference>